<dbReference type="Proteomes" id="UP000177894">
    <property type="component" value="Chromosome"/>
</dbReference>
<evidence type="ECO:0000259" key="8">
    <source>
        <dbReference type="PROSITE" id="PS50928"/>
    </source>
</evidence>
<dbReference type="PANTHER" id="PTHR43163">
    <property type="entry name" value="DIPEPTIDE TRANSPORT SYSTEM PERMEASE PROTEIN DPPB-RELATED"/>
    <property type="match status" value="1"/>
</dbReference>
<evidence type="ECO:0000313" key="11">
    <source>
        <dbReference type="Proteomes" id="UP000177894"/>
    </source>
</evidence>
<feature type="transmembrane region" description="Helical" evidence="7">
    <location>
        <begin position="106"/>
        <end position="128"/>
    </location>
</feature>
<keyword evidence="6 7" id="KW-0472">Membrane</keyword>
<evidence type="ECO:0000256" key="3">
    <source>
        <dbReference type="ARBA" id="ARBA00022475"/>
    </source>
</evidence>
<dbReference type="InterPro" id="IPR000515">
    <property type="entry name" value="MetI-like"/>
</dbReference>
<name>A0AAC9RLJ3_9CLOT</name>
<keyword evidence="4 7" id="KW-0812">Transmembrane</keyword>
<evidence type="ECO:0000256" key="4">
    <source>
        <dbReference type="ARBA" id="ARBA00022692"/>
    </source>
</evidence>
<dbReference type="CDD" id="cd06261">
    <property type="entry name" value="TM_PBP2"/>
    <property type="match status" value="1"/>
</dbReference>
<organism evidence="10 12">
    <name type="scientific">Clostridium formicaceticum</name>
    <dbReference type="NCBI Taxonomy" id="1497"/>
    <lineage>
        <taxon>Bacteria</taxon>
        <taxon>Bacillati</taxon>
        <taxon>Bacillota</taxon>
        <taxon>Clostridia</taxon>
        <taxon>Eubacteriales</taxon>
        <taxon>Clostridiaceae</taxon>
        <taxon>Clostridium</taxon>
    </lineage>
</organism>
<dbReference type="Pfam" id="PF00528">
    <property type="entry name" value="BPD_transp_1"/>
    <property type="match status" value="1"/>
</dbReference>
<keyword evidence="11" id="KW-1185">Reference proteome</keyword>
<evidence type="ECO:0000313" key="9">
    <source>
        <dbReference type="EMBL" id="AOY77642.1"/>
    </source>
</evidence>
<dbReference type="KEGG" id="cfm:BJL90_18340"/>
<feature type="domain" description="ABC transmembrane type-1" evidence="8">
    <location>
        <begin position="100"/>
        <end position="297"/>
    </location>
</feature>
<reference evidence="9 11" key="1">
    <citation type="submission" date="2016-10" db="EMBL/GenBank/DDBJ databases">
        <title>Complete Genome Sequence of Acetogen Clostridium formicoaceticum ATCC 27076.</title>
        <authorList>
            <person name="Bao T."/>
            <person name="Cheng C."/>
            <person name="Zhao J."/>
            <person name="Yang S.-T."/>
            <person name="Wang J."/>
            <person name="Wang M."/>
        </authorList>
    </citation>
    <scope>NUCLEOTIDE SEQUENCE [LARGE SCALE GENOMIC DNA]</scope>
    <source>
        <strain evidence="9 11">ATCC 27076</strain>
    </source>
</reference>
<evidence type="ECO:0000256" key="7">
    <source>
        <dbReference type="RuleBase" id="RU363032"/>
    </source>
</evidence>
<dbReference type="EMBL" id="CP017603">
    <property type="protein sequence ID" value="AOY77642.1"/>
    <property type="molecule type" value="Genomic_DNA"/>
</dbReference>
<dbReference type="RefSeq" id="WP_070971490.1">
    <property type="nucleotide sequence ID" value="NZ_CP017603.1"/>
</dbReference>
<dbReference type="PROSITE" id="PS50928">
    <property type="entry name" value="ABC_TM1"/>
    <property type="match status" value="1"/>
</dbReference>
<feature type="transmembrane region" description="Helical" evidence="7">
    <location>
        <begin position="166"/>
        <end position="188"/>
    </location>
</feature>
<keyword evidence="2 7" id="KW-0813">Transport</keyword>
<feature type="transmembrane region" description="Helical" evidence="7">
    <location>
        <begin position="9"/>
        <end position="29"/>
    </location>
</feature>
<feature type="transmembrane region" description="Helical" evidence="7">
    <location>
        <begin position="278"/>
        <end position="297"/>
    </location>
</feature>
<dbReference type="SUPFAM" id="SSF161098">
    <property type="entry name" value="MetI-like"/>
    <property type="match status" value="1"/>
</dbReference>
<dbReference type="EMBL" id="CP020559">
    <property type="protein sequence ID" value="ARE88226.1"/>
    <property type="molecule type" value="Genomic_DNA"/>
</dbReference>
<keyword evidence="5 7" id="KW-1133">Transmembrane helix</keyword>
<accession>A0AAC9RLJ3</accession>
<comment type="subcellular location">
    <subcellularLocation>
        <location evidence="1 7">Cell membrane</location>
        <topology evidence="1 7">Multi-pass membrane protein</topology>
    </subcellularLocation>
</comment>
<dbReference type="GO" id="GO:0055085">
    <property type="term" value="P:transmembrane transport"/>
    <property type="evidence" value="ECO:0007669"/>
    <property type="project" value="InterPro"/>
</dbReference>
<dbReference type="Gene3D" id="1.10.3720.10">
    <property type="entry name" value="MetI-like"/>
    <property type="match status" value="1"/>
</dbReference>
<dbReference type="PANTHER" id="PTHR43163:SF6">
    <property type="entry name" value="DIPEPTIDE TRANSPORT SYSTEM PERMEASE PROTEIN DPPB-RELATED"/>
    <property type="match status" value="1"/>
</dbReference>
<dbReference type="InterPro" id="IPR035906">
    <property type="entry name" value="MetI-like_sf"/>
</dbReference>
<evidence type="ECO:0000313" key="10">
    <source>
        <dbReference type="EMBL" id="ARE88226.1"/>
    </source>
</evidence>
<evidence type="ECO:0000256" key="1">
    <source>
        <dbReference type="ARBA" id="ARBA00004651"/>
    </source>
</evidence>
<dbReference type="AlphaFoldDB" id="A0AAC9RLJ3"/>
<dbReference type="Proteomes" id="UP000192478">
    <property type="component" value="Chromosome"/>
</dbReference>
<keyword evidence="3" id="KW-1003">Cell membrane</keyword>
<reference evidence="10 12" key="2">
    <citation type="submission" date="2017-03" db="EMBL/GenBank/DDBJ databases">
        <title>Complete sequence of Clostridium formicaceticum DSM 92.</title>
        <authorList>
            <person name="Poehlein A."/>
            <person name="Karl M."/>
            <person name="Bengelsdorf F.R."/>
            <person name="Duerre P."/>
            <person name="Daniel R."/>
        </authorList>
    </citation>
    <scope>NUCLEOTIDE SEQUENCE [LARGE SCALE GENOMIC DNA]</scope>
    <source>
        <strain evidence="10 12">DSM 92</strain>
    </source>
</reference>
<gene>
    <name evidence="10" type="primary">gsiC</name>
    <name evidence="9" type="ORF">BJL90_18340</name>
    <name evidence="10" type="ORF">CLFO_26270</name>
</gene>
<comment type="similarity">
    <text evidence="7">Belongs to the binding-protein-dependent transport system permease family.</text>
</comment>
<sequence>MKYLLLKRLVMLVPTAIFVALISFSIIYFSPGDTAQLILRDKNPIGLPDDALVEEYERILGLDKPFSQLFGQWLQNAAVGDLGNSFKTGIPVTQEFGHRFLYTAKLVFLATFVYIFLGLFMGILSAIYKDGIIDQFVRGFAAFNLSVPSFWLALFFLWVFSMKLKIFPAYGYQGFVSLLLPGFVMGLGRSSTLARLTRSCILEALDSPYVATVRGIGLSETDILLRHVLKNALLPIITLIGMNTISLLGGSVIIENIFGLPGVGSYLVQAINLKDFPIISGFIFIFSIMIVLINLLVDLSYAIIDPRVRYDENAYK</sequence>
<evidence type="ECO:0000256" key="2">
    <source>
        <dbReference type="ARBA" id="ARBA00022448"/>
    </source>
</evidence>
<evidence type="ECO:0000313" key="12">
    <source>
        <dbReference type="Proteomes" id="UP000192478"/>
    </source>
</evidence>
<evidence type="ECO:0000256" key="6">
    <source>
        <dbReference type="ARBA" id="ARBA00023136"/>
    </source>
</evidence>
<feature type="transmembrane region" description="Helical" evidence="7">
    <location>
        <begin position="232"/>
        <end position="258"/>
    </location>
</feature>
<protein>
    <submittedName>
        <fullName evidence="9">Glutathione ABC transporter permease GsiC</fullName>
    </submittedName>
    <submittedName>
        <fullName evidence="10">Glutathione transport system permease protein GsiC</fullName>
    </submittedName>
</protein>
<proteinExistence type="inferred from homology"/>
<feature type="transmembrane region" description="Helical" evidence="7">
    <location>
        <begin position="140"/>
        <end position="160"/>
    </location>
</feature>
<dbReference type="GO" id="GO:0005886">
    <property type="term" value="C:plasma membrane"/>
    <property type="evidence" value="ECO:0007669"/>
    <property type="project" value="UniProtKB-SubCell"/>
</dbReference>
<evidence type="ECO:0000256" key="5">
    <source>
        <dbReference type="ARBA" id="ARBA00022989"/>
    </source>
</evidence>